<dbReference type="OrthoDB" id="435754at2759"/>
<dbReference type="InterPro" id="IPR018188">
    <property type="entry name" value="RNase_T2_His_AS_1"/>
</dbReference>
<gene>
    <name evidence="4" type="ORF">SI8410_05006756</name>
</gene>
<organism evidence="4 5">
    <name type="scientific">Spirodela intermedia</name>
    <name type="common">Intermediate duckweed</name>
    <dbReference type="NCBI Taxonomy" id="51605"/>
    <lineage>
        <taxon>Eukaryota</taxon>
        <taxon>Viridiplantae</taxon>
        <taxon>Streptophyta</taxon>
        <taxon>Embryophyta</taxon>
        <taxon>Tracheophyta</taxon>
        <taxon>Spermatophyta</taxon>
        <taxon>Magnoliopsida</taxon>
        <taxon>Liliopsida</taxon>
        <taxon>Araceae</taxon>
        <taxon>Lemnoideae</taxon>
        <taxon>Spirodela</taxon>
    </lineage>
</organism>
<evidence type="ECO:0000313" key="4">
    <source>
        <dbReference type="EMBL" id="CAA7396093.1"/>
    </source>
</evidence>
<dbReference type="GO" id="GO:0005576">
    <property type="term" value="C:extracellular region"/>
    <property type="evidence" value="ECO:0007669"/>
    <property type="project" value="TreeGrafter"/>
</dbReference>
<feature type="chain" id="PRO_5029769928" evidence="3">
    <location>
        <begin position="25"/>
        <end position="152"/>
    </location>
</feature>
<dbReference type="PANTHER" id="PTHR11240:SF72">
    <property type="entry name" value="RIBONUCLEASE 1"/>
    <property type="match status" value="1"/>
</dbReference>
<evidence type="ECO:0000256" key="2">
    <source>
        <dbReference type="RuleBase" id="RU004328"/>
    </source>
</evidence>
<dbReference type="AlphaFoldDB" id="A0A7I8KEL4"/>
<dbReference type="EMBL" id="LR746268">
    <property type="protein sequence ID" value="CAA7396093.1"/>
    <property type="molecule type" value="Genomic_DNA"/>
</dbReference>
<keyword evidence="5" id="KW-1185">Reference proteome</keyword>
<feature type="signal peptide" evidence="3">
    <location>
        <begin position="1"/>
        <end position="24"/>
    </location>
</feature>
<name>A0A7I8KEL4_SPIIN</name>
<dbReference type="PANTHER" id="PTHR11240">
    <property type="entry name" value="RIBONUCLEASE T2"/>
    <property type="match status" value="1"/>
</dbReference>
<evidence type="ECO:0000256" key="1">
    <source>
        <dbReference type="ARBA" id="ARBA00007469"/>
    </source>
</evidence>
<dbReference type="Proteomes" id="UP000663760">
    <property type="component" value="Chromosome 5"/>
</dbReference>
<protein>
    <submittedName>
        <fullName evidence="4">Uncharacterized protein</fullName>
    </submittedName>
</protein>
<sequence>MKNTSLSSKLAQLMILLVLSPALGFDFIYFLQQWPGSLCDTMKSCCYPTTGKPPADFRIHGLWPNNADGTYLSFYKPEDAFDITKKHGTCSESVLDQRQYFETALCLKREVDLLGVLQVACKPHGGASSFCGGDNSPVSVEYMGPALRPIAK</sequence>
<comment type="similarity">
    <text evidence="1 2">Belongs to the RNase T2 family.</text>
</comment>
<dbReference type="SUPFAM" id="SSF55895">
    <property type="entry name" value="Ribonuclease Rh-like"/>
    <property type="match status" value="1"/>
</dbReference>
<dbReference type="InterPro" id="IPR001568">
    <property type="entry name" value="RNase_T2-like"/>
</dbReference>
<reference evidence="4" key="1">
    <citation type="submission" date="2020-02" db="EMBL/GenBank/DDBJ databases">
        <authorList>
            <person name="Scholz U."/>
            <person name="Mascher M."/>
            <person name="Fiebig A."/>
        </authorList>
    </citation>
    <scope>NUCLEOTIDE SEQUENCE</scope>
</reference>
<dbReference type="PROSITE" id="PS00530">
    <property type="entry name" value="RNASE_T2_1"/>
    <property type="match status" value="1"/>
</dbReference>
<proteinExistence type="inferred from homology"/>
<evidence type="ECO:0000256" key="3">
    <source>
        <dbReference type="SAM" id="SignalP"/>
    </source>
</evidence>
<dbReference type="Gene3D" id="3.90.730.10">
    <property type="entry name" value="Ribonuclease T2-like"/>
    <property type="match status" value="2"/>
</dbReference>
<dbReference type="Pfam" id="PF00445">
    <property type="entry name" value="Ribonuclease_T2"/>
    <property type="match status" value="1"/>
</dbReference>
<accession>A0A7I8KEL4</accession>
<dbReference type="InterPro" id="IPR036430">
    <property type="entry name" value="RNase_T2-like_sf"/>
</dbReference>
<dbReference type="GO" id="GO:0033897">
    <property type="term" value="F:ribonuclease T2 activity"/>
    <property type="evidence" value="ECO:0007669"/>
    <property type="project" value="InterPro"/>
</dbReference>
<dbReference type="GO" id="GO:0006401">
    <property type="term" value="P:RNA catabolic process"/>
    <property type="evidence" value="ECO:0007669"/>
    <property type="project" value="TreeGrafter"/>
</dbReference>
<dbReference type="GO" id="GO:0003723">
    <property type="term" value="F:RNA binding"/>
    <property type="evidence" value="ECO:0007669"/>
    <property type="project" value="InterPro"/>
</dbReference>
<evidence type="ECO:0000313" key="5">
    <source>
        <dbReference type="Proteomes" id="UP000663760"/>
    </source>
</evidence>
<keyword evidence="3" id="KW-0732">Signal</keyword>